<dbReference type="InterPro" id="IPR004143">
    <property type="entry name" value="BPL_LPL_catalytic"/>
</dbReference>
<dbReference type="EMBL" id="BPTR01000001">
    <property type="protein sequence ID" value="GJG28103.1"/>
    <property type="molecule type" value="Genomic_DNA"/>
</dbReference>
<dbReference type="GO" id="GO:0005737">
    <property type="term" value="C:cytoplasm"/>
    <property type="evidence" value="ECO:0007669"/>
    <property type="project" value="TreeGrafter"/>
</dbReference>
<dbReference type="InterPro" id="IPR045864">
    <property type="entry name" value="aa-tRNA-synth_II/BPL/LPL"/>
</dbReference>
<comment type="caution">
    <text evidence="3">The sequence shown here is derived from an EMBL/GenBank/DDBJ whole genome shotgun (WGS) entry which is preliminary data.</text>
</comment>
<evidence type="ECO:0000313" key="4">
    <source>
        <dbReference type="Proteomes" id="UP000887043"/>
    </source>
</evidence>
<dbReference type="GO" id="GO:0004077">
    <property type="term" value="F:biotin--[biotin carboxyl-carrier protein] ligase activity"/>
    <property type="evidence" value="ECO:0007669"/>
    <property type="project" value="InterPro"/>
</dbReference>
<dbReference type="Gene3D" id="3.30.930.10">
    <property type="entry name" value="Bira Bifunctional Protein, Domain 2"/>
    <property type="match status" value="1"/>
</dbReference>
<dbReference type="PROSITE" id="PS51733">
    <property type="entry name" value="BPL_LPL_CATALYTIC"/>
    <property type="match status" value="1"/>
</dbReference>
<evidence type="ECO:0000259" key="2">
    <source>
        <dbReference type="PROSITE" id="PS51733"/>
    </source>
</evidence>
<dbReference type="SUPFAM" id="SSF55681">
    <property type="entry name" value="Class II aaRS and biotin synthetases"/>
    <property type="match status" value="1"/>
</dbReference>
<sequence length="244" mass="27560">MNIRAIHLKETDSTNRWLADYTPASGEDMTVVVADYQTAGKGQGTNTWESEVGKNLLFSILIHPTMVPVARQFLLSEMGAVAIKSVLEKYTDGITLKWPNDVYWKDKKLCGTLIQTSIAQHHIKNCIFGIGLNVNQTEFRSGAPNPVSLVQILGYELDCEELLLEIVEAFKKTMELVLRADYNSIVALYHSALYRSHGFHTYRDAYGEFEGALVEVEDDGHLILRDRKGVMHSYAFKEVQFLLD</sequence>
<dbReference type="PANTHER" id="PTHR12835">
    <property type="entry name" value="BIOTIN PROTEIN LIGASE"/>
    <property type="match status" value="1"/>
</dbReference>
<name>A0AA37MEB6_SEGBR</name>
<dbReference type="NCBIfam" id="TIGR00121">
    <property type="entry name" value="birA_ligase"/>
    <property type="match status" value="1"/>
</dbReference>
<dbReference type="Proteomes" id="UP000887043">
    <property type="component" value="Unassembled WGS sequence"/>
</dbReference>
<feature type="domain" description="BPL/LPL catalytic" evidence="2">
    <location>
        <begin position="6"/>
        <end position="178"/>
    </location>
</feature>
<dbReference type="AlphaFoldDB" id="A0AA37MEB6"/>
<reference evidence="3" key="1">
    <citation type="submission" date="2021-08" db="EMBL/GenBank/DDBJ databases">
        <title>Prevotella lacticifex sp. nov., isolated from rumen of cow.</title>
        <authorList>
            <person name="Shinkai T."/>
            <person name="Ikeyama N."/>
            <person name="Kumagai M."/>
            <person name="Ohmori H."/>
            <person name="Sakamoto M."/>
            <person name="Ohkuma M."/>
            <person name="Mitsumori M."/>
        </authorList>
    </citation>
    <scope>NUCLEOTIDE SEQUENCE</scope>
    <source>
        <strain evidence="3">DSM 11371</strain>
    </source>
</reference>
<dbReference type="RefSeq" id="WP_074803193.1">
    <property type="nucleotide sequence ID" value="NZ_BPTR01000001.1"/>
</dbReference>
<proteinExistence type="predicted"/>
<dbReference type="PANTHER" id="PTHR12835:SF5">
    <property type="entry name" value="BIOTIN--PROTEIN LIGASE"/>
    <property type="match status" value="1"/>
</dbReference>
<protein>
    <submittedName>
        <fullName evidence="3">Biotin--[acetyl-CoA-carboxylase] ligase</fullName>
    </submittedName>
</protein>
<dbReference type="Pfam" id="PF03099">
    <property type="entry name" value="BPL_LplA_LipB"/>
    <property type="match status" value="1"/>
</dbReference>
<dbReference type="InterPro" id="IPR004408">
    <property type="entry name" value="Biotin_CoA_COase_ligase"/>
</dbReference>
<gene>
    <name evidence="3" type="ORF">PRRU23_18030</name>
</gene>
<evidence type="ECO:0000256" key="1">
    <source>
        <dbReference type="ARBA" id="ARBA00022598"/>
    </source>
</evidence>
<organism evidence="3 4">
    <name type="scientific">Segatella bryantii</name>
    <name type="common">Prevotella bryantii</name>
    <dbReference type="NCBI Taxonomy" id="77095"/>
    <lineage>
        <taxon>Bacteria</taxon>
        <taxon>Pseudomonadati</taxon>
        <taxon>Bacteroidota</taxon>
        <taxon>Bacteroidia</taxon>
        <taxon>Bacteroidales</taxon>
        <taxon>Prevotellaceae</taxon>
        <taxon>Segatella</taxon>
    </lineage>
</organism>
<keyword evidence="1 3" id="KW-0436">Ligase</keyword>
<accession>A0AA37MEB6</accession>
<evidence type="ECO:0000313" key="3">
    <source>
        <dbReference type="EMBL" id="GJG28103.1"/>
    </source>
</evidence>
<dbReference type="CDD" id="cd16442">
    <property type="entry name" value="BPL"/>
    <property type="match status" value="1"/>
</dbReference>